<proteinExistence type="predicted"/>
<evidence type="ECO:0000259" key="1">
    <source>
        <dbReference type="Pfam" id="PF13180"/>
    </source>
</evidence>
<dbReference type="SUPFAM" id="SSF50156">
    <property type="entry name" value="PDZ domain-like"/>
    <property type="match status" value="1"/>
</dbReference>
<protein>
    <recommendedName>
        <fullName evidence="1">PDZ domain-containing protein</fullName>
    </recommendedName>
</protein>
<dbReference type="Gene3D" id="2.30.42.10">
    <property type="match status" value="1"/>
</dbReference>
<organism evidence="2">
    <name type="scientific">Sulfurovum sp. enrichment culture clone C5</name>
    <dbReference type="NCBI Taxonomy" id="497650"/>
    <lineage>
        <taxon>Bacteria</taxon>
        <taxon>Pseudomonadati</taxon>
        <taxon>Campylobacterota</taxon>
        <taxon>Epsilonproteobacteria</taxon>
        <taxon>Campylobacterales</taxon>
        <taxon>Sulfurovaceae</taxon>
        <taxon>Sulfurovum</taxon>
        <taxon>environmental samples</taxon>
    </lineage>
</organism>
<sequence>MKFKFLIFYSLFVSHLLYAGYPCPIYIDMYEAKLSWRDNSADLAMLKTKQLWLGISYKEEDNHKIILVPRADSPAYLAGVKKNDVLVSINGVTFTSQDDMEIYLNKALDTNTPKQITFNVLSGEKPLTIKVIPTHKDPLFIGLFNALDDTECLSKSIEDLTTKQKKIIEEAIIDKNKGFRCNDAHKDKKLKKEFETGSLIMARGEKRVIFVMPHWQTTCIDIAVYDNASKEQLEKLMETITKKYTEDRWRNP</sequence>
<evidence type="ECO:0000313" key="2">
    <source>
        <dbReference type="EMBL" id="CUV66515.1"/>
    </source>
</evidence>
<dbReference type="Pfam" id="PF13180">
    <property type="entry name" value="PDZ_2"/>
    <property type="match status" value="1"/>
</dbReference>
<dbReference type="EMBL" id="FAXN01000092">
    <property type="protein sequence ID" value="CUV66515.1"/>
    <property type="molecule type" value="Genomic_DNA"/>
</dbReference>
<accession>A0A0S4XQG7</accession>
<reference evidence="2" key="1">
    <citation type="submission" date="2015-11" db="EMBL/GenBank/DDBJ databases">
        <authorList>
            <person name="Zhang Y."/>
            <person name="Guo Z."/>
        </authorList>
    </citation>
    <scope>NUCLEOTIDE SEQUENCE</scope>
    <source>
        <strain evidence="2">BN30871</strain>
    </source>
</reference>
<dbReference type="InterPro" id="IPR036034">
    <property type="entry name" value="PDZ_sf"/>
</dbReference>
<dbReference type="AlphaFoldDB" id="A0A0S4XQG7"/>
<feature type="domain" description="PDZ" evidence="1">
    <location>
        <begin position="53"/>
        <end position="131"/>
    </location>
</feature>
<dbReference type="InterPro" id="IPR001478">
    <property type="entry name" value="PDZ"/>
</dbReference>
<name>A0A0S4XQG7_9BACT</name>
<gene>
    <name evidence="2" type="ORF">BN3087_870035</name>
</gene>